<evidence type="ECO:0000313" key="3">
    <source>
        <dbReference type="EMBL" id="SVC04271.1"/>
    </source>
</evidence>
<dbReference type="PRINTS" id="PR00111">
    <property type="entry name" value="ABHYDROLASE"/>
</dbReference>
<dbReference type="AlphaFoldDB" id="A0A382J098"/>
<feature type="domain" description="AB hydrolase-1" evidence="2">
    <location>
        <begin position="22"/>
        <end position="120"/>
    </location>
</feature>
<organism evidence="3">
    <name type="scientific">marine metagenome</name>
    <dbReference type="NCBI Taxonomy" id="408172"/>
    <lineage>
        <taxon>unclassified sequences</taxon>
        <taxon>metagenomes</taxon>
        <taxon>ecological metagenomes</taxon>
    </lineage>
</organism>
<dbReference type="SUPFAM" id="SSF53474">
    <property type="entry name" value="alpha/beta-Hydrolases"/>
    <property type="match status" value="1"/>
</dbReference>
<accession>A0A382J098</accession>
<feature type="non-terminal residue" evidence="3">
    <location>
        <position position="1"/>
    </location>
</feature>
<dbReference type="GO" id="GO:0016020">
    <property type="term" value="C:membrane"/>
    <property type="evidence" value="ECO:0007669"/>
    <property type="project" value="TreeGrafter"/>
</dbReference>
<dbReference type="EMBL" id="UINC01070261">
    <property type="protein sequence ID" value="SVC04271.1"/>
    <property type="molecule type" value="Genomic_DNA"/>
</dbReference>
<dbReference type="GO" id="GO:0016787">
    <property type="term" value="F:hydrolase activity"/>
    <property type="evidence" value="ECO:0007669"/>
    <property type="project" value="UniProtKB-KW"/>
</dbReference>
<dbReference type="InterPro" id="IPR000073">
    <property type="entry name" value="AB_hydrolase_1"/>
</dbReference>
<proteinExistence type="predicted"/>
<dbReference type="PANTHER" id="PTHR43798">
    <property type="entry name" value="MONOACYLGLYCEROL LIPASE"/>
    <property type="match status" value="1"/>
</dbReference>
<dbReference type="InterPro" id="IPR029058">
    <property type="entry name" value="AB_hydrolase_fold"/>
</dbReference>
<gene>
    <name evidence="3" type="ORF">METZ01_LOCUS257125</name>
</gene>
<dbReference type="Gene3D" id="3.40.50.1820">
    <property type="entry name" value="alpha/beta hydrolase"/>
    <property type="match status" value="1"/>
</dbReference>
<dbReference type="PANTHER" id="PTHR43798:SF31">
    <property type="entry name" value="AB HYDROLASE SUPERFAMILY PROTEIN YCLE"/>
    <property type="match status" value="1"/>
</dbReference>
<reference evidence="3" key="1">
    <citation type="submission" date="2018-05" db="EMBL/GenBank/DDBJ databases">
        <authorList>
            <person name="Lanie J.A."/>
            <person name="Ng W.-L."/>
            <person name="Kazmierczak K.M."/>
            <person name="Andrzejewski T.M."/>
            <person name="Davidsen T.M."/>
            <person name="Wayne K.J."/>
            <person name="Tettelin H."/>
            <person name="Glass J.I."/>
            <person name="Rusch D."/>
            <person name="Podicherti R."/>
            <person name="Tsui H.-C.T."/>
            <person name="Winkler M.E."/>
        </authorList>
    </citation>
    <scope>NUCLEOTIDE SEQUENCE</scope>
</reference>
<dbReference type="InterPro" id="IPR050266">
    <property type="entry name" value="AB_hydrolase_sf"/>
</dbReference>
<evidence type="ECO:0000256" key="1">
    <source>
        <dbReference type="ARBA" id="ARBA00022801"/>
    </source>
</evidence>
<sequence>VPKAPINGIELYYESHGDDSAPAIVFAHGRGGNHMSWWQQVAEFSGEFRCITFDHRGWGASIAEHGTPLRENFIDDLTALLDYLKIDKTFLVAQSMGGFSCLGFALAHRERTLGLVLGDTTGGVATEGTLAALKNTKPAPEGPARSLSASFIQENQALTFLYQQVQGLNPPRGEDGVISGFRREDGPQIEDFAGWQIPTLLIVGKEDSIFP</sequence>
<keyword evidence="1" id="KW-0378">Hydrolase</keyword>
<name>A0A382J098_9ZZZZ</name>
<feature type="non-terminal residue" evidence="3">
    <location>
        <position position="211"/>
    </location>
</feature>
<evidence type="ECO:0000259" key="2">
    <source>
        <dbReference type="Pfam" id="PF00561"/>
    </source>
</evidence>
<dbReference type="Pfam" id="PF00561">
    <property type="entry name" value="Abhydrolase_1"/>
    <property type="match status" value="1"/>
</dbReference>
<protein>
    <recommendedName>
        <fullName evidence="2">AB hydrolase-1 domain-containing protein</fullName>
    </recommendedName>
</protein>